<evidence type="ECO:0000313" key="2">
    <source>
        <dbReference type="EMBL" id="ORC89961.1"/>
    </source>
</evidence>
<feature type="chain" id="PRO_5011964548" evidence="1">
    <location>
        <begin position="27"/>
        <end position="137"/>
    </location>
</feature>
<name>A0A1X0NZD3_9TRYP</name>
<dbReference type="AlphaFoldDB" id="A0A1X0NZD3"/>
<organism evidence="2 3">
    <name type="scientific">Trypanosoma theileri</name>
    <dbReference type="NCBI Taxonomy" id="67003"/>
    <lineage>
        <taxon>Eukaryota</taxon>
        <taxon>Discoba</taxon>
        <taxon>Euglenozoa</taxon>
        <taxon>Kinetoplastea</taxon>
        <taxon>Metakinetoplastina</taxon>
        <taxon>Trypanosomatida</taxon>
        <taxon>Trypanosomatidae</taxon>
        <taxon>Trypanosoma</taxon>
    </lineage>
</organism>
<reference evidence="2 3" key="1">
    <citation type="submission" date="2017-03" db="EMBL/GenBank/DDBJ databases">
        <title>An alternative strategy for trypanosome survival in the mammalian bloodstream revealed through genome and transcriptome analysis of the ubiquitous bovine parasite Trypanosoma (Megatrypanum) theileri.</title>
        <authorList>
            <person name="Kelly S."/>
            <person name="Ivens A."/>
            <person name="Mott A."/>
            <person name="O'Neill E."/>
            <person name="Emms D."/>
            <person name="Macleod O."/>
            <person name="Voorheis P."/>
            <person name="Matthews J."/>
            <person name="Matthews K."/>
            <person name="Carrington M."/>
        </authorList>
    </citation>
    <scope>NUCLEOTIDE SEQUENCE [LARGE SCALE GENOMIC DNA]</scope>
    <source>
        <strain evidence="2">Edinburgh</strain>
    </source>
</reference>
<proteinExistence type="predicted"/>
<sequence>MAHLLRSVLFLSLLLLIGTTTVTVWGLPRKEEISHLYCQPLSEATPGTPMIARFTSTNLLSELHGKRVRFVKTPWPSILDRVYYVNTAWDGRWYLLHEDPELQQPGRPAEGELELHSRNGLVEGNGVAIVEILDAGE</sequence>
<comment type="caution">
    <text evidence="2">The sequence shown here is derived from an EMBL/GenBank/DDBJ whole genome shotgun (WGS) entry which is preliminary data.</text>
</comment>
<evidence type="ECO:0000256" key="1">
    <source>
        <dbReference type="SAM" id="SignalP"/>
    </source>
</evidence>
<feature type="signal peptide" evidence="1">
    <location>
        <begin position="1"/>
        <end position="26"/>
    </location>
</feature>
<dbReference type="RefSeq" id="XP_028884027.1">
    <property type="nucleotide sequence ID" value="XM_029024720.1"/>
</dbReference>
<keyword evidence="3" id="KW-1185">Reference proteome</keyword>
<gene>
    <name evidence="2" type="ORF">TM35_000102290</name>
</gene>
<dbReference type="VEuPathDB" id="TriTrypDB:TM35_000102290"/>
<keyword evidence="1" id="KW-0732">Signal</keyword>
<evidence type="ECO:0000313" key="3">
    <source>
        <dbReference type="Proteomes" id="UP000192257"/>
    </source>
</evidence>
<dbReference type="Proteomes" id="UP000192257">
    <property type="component" value="Unassembled WGS sequence"/>
</dbReference>
<dbReference type="GeneID" id="39984500"/>
<protein>
    <submittedName>
        <fullName evidence="2">Uncharacterized protein</fullName>
    </submittedName>
</protein>
<accession>A0A1X0NZD3</accession>
<dbReference type="OrthoDB" id="251247at2759"/>
<dbReference type="EMBL" id="NBCO01000010">
    <property type="protein sequence ID" value="ORC89961.1"/>
    <property type="molecule type" value="Genomic_DNA"/>
</dbReference>